<proteinExistence type="inferred from homology"/>
<dbReference type="Proteomes" id="UP001164020">
    <property type="component" value="Chromosome"/>
</dbReference>
<evidence type="ECO:0000313" key="9">
    <source>
        <dbReference type="EMBL" id="WAP68838.1"/>
    </source>
</evidence>
<keyword evidence="7 8" id="KW-0472">Membrane</keyword>
<feature type="transmembrane region" description="Helical" evidence="8">
    <location>
        <begin position="7"/>
        <end position="25"/>
    </location>
</feature>
<evidence type="ECO:0000313" key="10">
    <source>
        <dbReference type="Proteomes" id="UP001164020"/>
    </source>
</evidence>
<comment type="subcellular location">
    <subcellularLocation>
        <location evidence="1 8">Cell membrane</location>
        <topology evidence="1 8">Multi-pass membrane protein</topology>
    </subcellularLocation>
</comment>
<accession>A0ABY7BYL7</accession>
<evidence type="ECO:0000256" key="3">
    <source>
        <dbReference type="ARBA" id="ARBA00022448"/>
    </source>
</evidence>
<feature type="transmembrane region" description="Helical" evidence="8">
    <location>
        <begin position="99"/>
        <end position="118"/>
    </location>
</feature>
<evidence type="ECO:0000256" key="1">
    <source>
        <dbReference type="ARBA" id="ARBA00004651"/>
    </source>
</evidence>
<dbReference type="Pfam" id="PF01925">
    <property type="entry name" value="TauE"/>
    <property type="match status" value="1"/>
</dbReference>
<keyword evidence="5 8" id="KW-0812">Transmembrane</keyword>
<dbReference type="PANTHER" id="PTHR30269:SF37">
    <property type="entry name" value="MEMBRANE TRANSPORTER PROTEIN"/>
    <property type="match status" value="1"/>
</dbReference>
<feature type="transmembrane region" description="Helical" evidence="8">
    <location>
        <begin position="168"/>
        <end position="191"/>
    </location>
</feature>
<keyword evidence="3" id="KW-0813">Transport</keyword>
<dbReference type="RefSeq" id="WP_268881272.1">
    <property type="nucleotide sequence ID" value="NZ_CP114029.1"/>
</dbReference>
<reference evidence="9" key="1">
    <citation type="submission" date="2022-12" db="EMBL/GenBank/DDBJ databases">
        <title>Jiella pelagia sp. nov., isolated from phosphonate enriched culture of Northwest Pacific surface seawater.</title>
        <authorList>
            <person name="Shin D.Y."/>
            <person name="Hwang C.Y."/>
        </authorList>
    </citation>
    <scope>NUCLEOTIDE SEQUENCE</scope>
    <source>
        <strain evidence="9">HL-NP1</strain>
    </source>
</reference>
<dbReference type="InterPro" id="IPR002781">
    <property type="entry name" value="TM_pro_TauE-like"/>
</dbReference>
<sequence length="252" mass="26760">MITDPLFYVVAIPAVILIGLSKGGFGGTGALVGVPLMAIAIDPVTAAGVLLPILVVMDVIGLIAWRGHFDRGVVLTMLPAAALGVLAGYLTASSVSEDGFRLTIGLLALWFFANWFFGEQRRARAARPQRPVKGAFWGALAGFSSFVSHAGGPPFQVYVVPLKIAPPIYAGTSVIFFAAVNAMKLVPYFLLGQFSHDNLATSAALLPLAPVATLAGVWLVKRTDQGLFYRIIYWLLVPIGLKLVYDGATALF</sequence>
<protein>
    <recommendedName>
        <fullName evidence="8">Probable membrane transporter protein</fullName>
    </recommendedName>
</protein>
<keyword evidence="10" id="KW-1185">Reference proteome</keyword>
<organism evidence="9 10">
    <name type="scientific">Jiella pelagia</name>
    <dbReference type="NCBI Taxonomy" id="2986949"/>
    <lineage>
        <taxon>Bacteria</taxon>
        <taxon>Pseudomonadati</taxon>
        <taxon>Pseudomonadota</taxon>
        <taxon>Alphaproteobacteria</taxon>
        <taxon>Hyphomicrobiales</taxon>
        <taxon>Aurantimonadaceae</taxon>
        <taxon>Jiella</taxon>
    </lineage>
</organism>
<dbReference type="PANTHER" id="PTHR30269">
    <property type="entry name" value="TRANSMEMBRANE PROTEIN YFCA"/>
    <property type="match status" value="1"/>
</dbReference>
<feature type="transmembrane region" description="Helical" evidence="8">
    <location>
        <begin position="227"/>
        <end position="245"/>
    </location>
</feature>
<evidence type="ECO:0000256" key="8">
    <source>
        <dbReference type="RuleBase" id="RU363041"/>
    </source>
</evidence>
<evidence type="ECO:0000256" key="6">
    <source>
        <dbReference type="ARBA" id="ARBA00022989"/>
    </source>
</evidence>
<evidence type="ECO:0000256" key="7">
    <source>
        <dbReference type="ARBA" id="ARBA00023136"/>
    </source>
</evidence>
<evidence type="ECO:0000256" key="4">
    <source>
        <dbReference type="ARBA" id="ARBA00022475"/>
    </source>
</evidence>
<evidence type="ECO:0000256" key="2">
    <source>
        <dbReference type="ARBA" id="ARBA00009142"/>
    </source>
</evidence>
<feature type="transmembrane region" description="Helical" evidence="8">
    <location>
        <begin position="203"/>
        <end position="221"/>
    </location>
</feature>
<evidence type="ECO:0000256" key="5">
    <source>
        <dbReference type="ARBA" id="ARBA00022692"/>
    </source>
</evidence>
<feature type="transmembrane region" description="Helical" evidence="8">
    <location>
        <begin position="72"/>
        <end position="93"/>
    </location>
</feature>
<keyword evidence="6 8" id="KW-1133">Transmembrane helix</keyword>
<feature type="transmembrane region" description="Helical" evidence="8">
    <location>
        <begin position="45"/>
        <end position="65"/>
    </location>
</feature>
<gene>
    <name evidence="9" type="ORF">OH818_27035</name>
</gene>
<dbReference type="InterPro" id="IPR052017">
    <property type="entry name" value="TSUP"/>
</dbReference>
<dbReference type="EMBL" id="CP114029">
    <property type="protein sequence ID" value="WAP68838.1"/>
    <property type="molecule type" value="Genomic_DNA"/>
</dbReference>
<comment type="similarity">
    <text evidence="2 8">Belongs to the 4-toluene sulfonate uptake permease (TSUP) (TC 2.A.102) family.</text>
</comment>
<keyword evidence="4 8" id="KW-1003">Cell membrane</keyword>
<name>A0ABY7BYL7_9HYPH</name>